<evidence type="ECO:0000313" key="1">
    <source>
        <dbReference type="EMBL" id="RJX36929.1"/>
    </source>
</evidence>
<keyword evidence="2" id="KW-1185">Reference proteome</keyword>
<dbReference type="AlphaFoldDB" id="A0A3A6PFU8"/>
<gene>
    <name evidence="1" type="ORF">D3P09_25830</name>
</gene>
<dbReference type="Proteomes" id="UP000267798">
    <property type="component" value="Unassembled WGS sequence"/>
</dbReference>
<evidence type="ECO:0000313" key="2">
    <source>
        <dbReference type="Proteomes" id="UP000267798"/>
    </source>
</evidence>
<organism evidence="1 2">
    <name type="scientific">Paenibacillus pinisoli</name>
    <dbReference type="NCBI Taxonomy" id="1276110"/>
    <lineage>
        <taxon>Bacteria</taxon>
        <taxon>Bacillati</taxon>
        <taxon>Bacillota</taxon>
        <taxon>Bacilli</taxon>
        <taxon>Bacillales</taxon>
        <taxon>Paenibacillaceae</taxon>
        <taxon>Paenibacillus</taxon>
    </lineage>
</organism>
<sequence>MASFTLKIDNKSNSSLNLLDYWARIKGTEGKKYITKLVTSDVKKPTVPANNSTYLTFYAQVDKSATISTLSIDFLKWDFSRPNYESVVGNLKPGNNGTITLGQTQNSRLNQNLLGISLKKYTMYEDSKYAYVNMELNITNSSSLLLKLDDLQYQVTTNSKQILSGTAGYKDLSLKAFETKPVTVGVAIPRDKWDNNMTLQVLGSEGGESNILLPLANIVLTKLKSTAALPVNKPNTLNINGNSLTIEAGESTVSELEGKTEMTSTVTIVNNEPNAITLPSLSFYVKTKEGLLYPLQIEKTEDVTFLPKMKQELKLIGQIPNKQVLGTSQLVYFLKNEETNIKSFLGNFAIKLSNGDQEENTSNASKEKIYNGLKIEQLSIQRTPNNLNDLIVAEFKVTNTSKVAKPILNIEGNFVLDKVQLKENSKIKSLDSTLVLAPGQSYRFIAFTTIPYTQVVKNYGFKMTEVTADSKKNSIHTFSVDNIYNARLLAENEEYQIETVGKRGSVKFLNSSLYESSSTNLVYAELEYVNNEQRANAVTSLNGYLRNKKGDIIDLKFESYEHPILPSDQLIMATYATLPRNFSMEGLEIFFGEAVTVAEGITAAVSPVYTDNVKLTAEPKNNFVSIPIQQYQLSIRDIGAYIMSSDSFAADTIELQFEYDLLLNEGAPNYTTDHTILVEFDDMSNPRFKFSQEFKLGELESKDDNLVLGKGLDKTFRYKNNSIGSKQFGTFQLNIYDVYKGHKKLIARRTLDMGTINK</sequence>
<name>A0A3A6PFU8_9BACL</name>
<comment type="caution">
    <text evidence="1">The sequence shown here is derived from an EMBL/GenBank/DDBJ whole genome shotgun (WGS) entry which is preliminary data.</text>
</comment>
<dbReference type="Gene3D" id="2.60.40.1820">
    <property type="match status" value="1"/>
</dbReference>
<protein>
    <submittedName>
        <fullName evidence="1">Uncharacterized protein</fullName>
    </submittedName>
</protein>
<proteinExistence type="predicted"/>
<accession>A0A3A6PFU8</accession>
<reference evidence="1 2" key="1">
    <citation type="submission" date="2018-09" db="EMBL/GenBank/DDBJ databases">
        <title>Paenibacillus aracenensis nov. sp. isolated from a cave in southern Spain.</title>
        <authorList>
            <person name="Jurado V."/>
            <person name="Gutierrez-Patricio S."/>
            <person name="Gonzalez-Pimentel J.L."/>
            <person name="Miller A.Z."/>
            <person name="Laiz L."/>
            <person name="Saiz-Jimenez C."/>
        </authorList>
    </citation>
    <scope>NUCLEOTIDE SEQUENCE [LARGE SCALE GENOMIC DNA]</scope>
    <source>
        <strain evidence="1 2">JCM 19203</strain>
    </source>
</reference>
<dbReference type="EMBL" id="QXQB01000008">
    <property type="protein sequence ID" value="RJX36929.1"/>
    <property type="molecule type" value="Genomic_DNA"/>
</dbReference>